<gene>
    <name evidence="2" type="ORF">SAMN05216323_105310</name>
</gene>
<dbReference type="RefSeq" id="WP_125869869.1">
    <property type="nucleotide sequence ID" value="NZ_FMYP01000053.1"/>
</dbReference>
<feature type="transmembrane region" description="Helical" evidence="1">
    <location>
        <begin position="60"/>
        <end position="85"/>
    </location>
</feature>
<proteinExistence type="predicted"/>
<dbReference type="OrthoDB" id="1452202at2"/>
<feature type="transmembrane region" description="Helical" evidence="1">
    <location>
        <begin position="179"/>
        <end position="196"/>
    </location>
</feature>
<keyword evidence="3" id="KW-1185">Reference proteome</keyword>
<accession>A0A1G6PPC4</accession>
<protein>
    <recommendedName>
        <fullName evidence="4">ABC-2 family transporter protein</fullName>
    </recommendedName>
</protein>
<organism evidence="2 3">
    <name type="scientific">Williamwhitmania taraxaci</name>
    <dbReference type="NCBI Taxonomy" id="1640674"/>
    <lineage>
        <taxon>Bacteria</taxon>
        <taxon>Pseudomonadati</taxon>
        <taxon>Bacteroidota</taxon>
        <taxon>Bacteroidia</taxon>
        <taxon>Bacteroidales</taxon>
        <taxon>Williamwhitmaniaceae</taxon>
        <taxon>Williamwhitmania</taxon>
    </lineage>
</organism>
<sequence>MRRWLTLLEIEWLKAKSFYAFSISIAAQLFVFLAIIFVGSNIDLNIQGVSAHPFFEFPHIWTSFAWLLSWISLFTAFAMLVIVGAEFGERTYHFQLANGLKRFELLGAKVLLAISLSLFWALVLFVVTLLFGAYYSNTVSLNDVYHGVEVSLFFFLHTFFLLAIALIISFLIRNTALSVLAFVVLMPLEVVIRTFLPDFVRFFFPFRALQNLAPMPDFFGLAVMNNPELAALKSTVAEVFAPIVSIWITVVVAVLYSLFSIIIIFFSLRKRSF</sequence>
<keyword evidence="1" id="KW-0812">Transmembrane</keyword>
<evidence type="ECO:0000313" key="2">
    <source>
        <dbReference type="EMBL" id="SDC81237.1"/>
    </source>
</evidence>
<evidence type="ECO:0008006" key="4">
    <source>
        <dbReference type="Google" id="ProtNLM"/>
    </source>
</evidence>
<reference evidence="2 3" key="1">
    <citation type="submission" date="2016-09" db="EMBL/GenBank/DDBJ databases">
        <authorList>
            <person name="Capua I."/>
            <person name="De Benedictis P."/>
            <person name="Joannis T."/>
            <person name="Lombin L.H."/>
            <person name="Cattoli G."/>
        </authorList>
    </citation>
    <scope>NUCLEOTIDE SEQUENCE [LARGE SCALE GENOMIC DNA]</scope>
    <source>
        <strain evidence="2 3">A7P-90m</strain>
    </source>
</reference>
<evidence type="ECO:0000313" key="3">
    <source>
        <dbReference type="Proteomes" id="UP000199452"/>
    </source>
</evidence>
<dbReference type="EMBL" id="FMYP01000053">
    <property type="protein sequence ID" value="SDC81237.1"/>
    <property type="molecule type" value="Genomic_DNA"/>
</dbReference>
<name>A0A1G6PPC4_9BACT</name>
<dbReference type="STRING" id="1640674.SAMN05216323_105310"/>
<evidence type="ECO:0000256" key="1">
    <source>
        <dbReference type="SAM" id="Phobius"/>
    </source>
</evidence>
<keyword evidence="1" id="KW-1133">Transmembrane helix</keyword>
<dbReference type="AlphaFoldDB" id="A0A1G6PPC4"/>
<feature type="transmembrane region" description="Helical" evidence="1">
    <location>
        <begin position="152"/>
        <end position="172"/>
    </location>
</feature>
<feature type="transmembrane region" description="Helical" evidence="1">
    <location>
        <begin position="20"/>
        <end position="40"/>
    </location>
</feature>
<dbReference type="Proteomes" id="UP000199452">
    <property type="component" value="Unassembled WGS sequence"/>
</dbReference>
<feature type="transmembrane region" description="Helical" evidence="1">
    <location>
        <begin position="239"/>
        <end position="268"/>
    </location>
</feature>
<feature type="transmembrane region" description="Helical" evidence="1">
    <location>
        <begin position="106"/>
        <end position="132"/>
    </location>
</feature>
<keyword evidence="1" id="KW-0472">Membrane</keyword>